<evidence type="ECO:0000313" key="3">
    <source>
        <dbReference type="Proteomes" id="UP000261520"/>
    </source>
</evidence>
<feature type="domain" description="LysM" evidence="1">
    <location>
        <begin position="37"/>
        <end position="86"/>
    </location>
</feature>
<dbReference type="Gene3D" id="3.10.350.10">
    <property type="entry name" value="LysM domain"/>
    <property type="match status" value="1"/>
</dbReference>
<dbReference type="Ensembl" id="ENSPMGT00000022560.1">
    <property type="protein sequence ID" value="ENSPMGP00000021167.1"/>
    <property type="gene ID" value="ENSPMGG00000017150.1"/>
</dbReference>
<dbReference type="CDD" id="cd00118">
    <property type="entry name" value="LysM"/>
    <property type="match status" value="1"/>
</dbReference>
<reference evidence="2" key="2">
    <citation type="submission" date="2025-09" db="UniProtKB">
        <authorList>
            <consortium name="Ensembl"/>
        </authorList>
    </citation>
    <scope>IDENTIFICATION</scope>
</reference>
<evidence type="ECO:0000313" key="2">
    <source>
        <dbReference type="Ensembl" id="ENSPMGP00000021167.1"/>
    </source>
</evidence>
<proteinExistence type="predicted"/>
<dbReference type="SUPFAM" id="SSF54106">
    <property type="entry name" value="LysM domain"/>
    <property type="match status" value="1"/>
</dbReference>
<reference evidence="2" key="1">
    <citation type="submission" date="2025-08" db="UniProtKB">
        <authorList>
            <consortium name="Ensembl"/>
        </authorList>
    </citation>
    <scope>IDENTIFICATION</scope>
</reference>
<name>A0A3B4AVF1_9GOBI</name>
<dbReference type="PROSITE" id="PS51782">
    <property type="entry name" value="LYSM"/>
    <property type="match status" value="1"/>
</dbReference>
<accession>A0A3B4AVF1</accession>
<dbReference type="InterPro" id="IPR018392">
    <property type="entry name" value="LysM"/>
</dbReference>
<protein>
    <recommendedName>
        <fullName evidence="1">LysM domain-containing protein</fullName>
    </recommendedName>
</protein>
<dbReference type="AlphaFoldDB" id="A0A3B4AVF1"/>
<dbReference type="STRING" id="409849.ENSPMGP00000021167"/>
<dbReference type="Proteomes" id="UP000261520">
    <property type="component" value="Unplaced"/>
</dbReference>
<sequence length="86" mass="9659">MLKPHFVHNEATVFNSVDGGSKSNESKWEKRRPPGTVEFIVGPNDSLNSIALKFNITPNKLVQLNKLFSHVEISFSSTHFEGRCCI</sequence>
<keyword evidence="3" id="KW-1185">Reference proteome</keyword>
<dbReference type="InterPro" id="IPR036779">
    <property type="entry name" value="LysM_dom_sf"/>
</dbReference>
<evidence type="ECO:0000259" key="1">
    <source>
        <dbReference type="PROSITE" id="PS51782"/>
    </source>
</evidence>
<dbReference type="Pfam" id="PF01476">
    <property type="entry name" value="LysM"/>
    <property type="match status" value="1"/>
</dbReference>
<organism evidence="2 3">
    <name type="scientific">Periophthalmus magnuspinnatus</name>
    <dbReference type="NCBI Taxonomy" id="409849"/>
    <lineage>
        <taxon>Eukaryota</taxon>
        <taxon>Metazoa</taxon>
        <taxon>Chordata</taxon>
        <taxon>Craniata</taxon>
        <taxon>Vertebrata</taxon>
        <taxon>Euteleostomi</taxon>
        <taxon>Actinopterygii</taxon>
        <taxon>Neopterygii</taxon>
        <taxon>Teleostei</taxon>
        <taxon>Neoteleostei</taxon>
        <taxon>Acanthomorphata</taxon>
        <taxon>Gobiaria</taxon>
        <taxon>Gobiiformes</taxon>
        <taxon>Gobioidei</taxon>
        <taxon>Gobiidae</taxon>
        <taxon>Oxudercinae</taxon>
        <taxon>Periophthalmus</taxon>
    </lineage>
</organism>